<organism evidence="12 13">
    <name type="scientific">Nocardia pseudobrasiliensis</name>
    <dbReference type="NCBI Taxonomy" id="45979"/>
    <lineage>
        <taxon>Bacteria</taxon>
        <taxon>Bacillati</taxon>
        <taxon>Actinomycetota</taxon>
        <taxon>Actinomycetes</taxon>
        <taxon>Mycobacteriales</taxon>
        <taxon>Nocardiaceae</taxon>
        <taxon>Nocardia</taxon>
    </lineage>
</organism>
<protein>
    <recommendedName>
        <fullName evidence="2">histidine kinase</fullName>
        <ecNumber evidence="2">2.7.13.3</ecNumber>
    </recommendedName>
</protein>
<evidence type="ECO:0000313" key="12">
    <source>
        <dbReference type="EMBL" id="RDI60555.1"/>
    </source>
</evidence>
<keyword evidence="3" id="KW-0597">Phosphoprotein</keyword>
<keyword evidence="13" id="KW-1185">Reference proteome</keyword>
<evidence type="ECO:0000256" key="6">
    <source>
        <dbReference type="ARBA" id="ARBA00022777"/>
    </source>
</evidence>
<dbReference type="Gene3D" id="1.20.5.1930">
    <property type="match status" value="1"/>
</dbReference>
<gene>
    <name evidence="12" type="ORF">DFR76_115185</name>
</gene>
<accession>A0A370HQI3</accession>
<dbReference type="SMART" id="SM00387">
    <property type="entry name" value="HATPase_c"/>
    <property type="match status" value="1"/>
</dbReference>
<keyword evidence="10" id="KW-0812">Transmembrane</keyword>
<keyword evidence="6 12" id="KW-0418">Kinase</keyword>
<dbReference type="InterPro" id="IPR050482">
    <property type="entry name" value="Sensor_HK_TwoCompSys"/>
</dbReference>
<keyword evidence="4" id="KW-0808">Transferase</keyword>
<sequence length="426" mass="45863">MRGQRAERYGRVMSMTAAPPATSAALSAPPWHQRFAVRHRTDSAGPDRLDTAIALFCLVAFTGPLVIGMATGIGSTAQIAAFGVAATAPLLVRRRWPLAVLVAVTAVLCAAALAGVRFTPWVSNTGPALGIAVLTLANQRRRGISIPATTLALIAIHLSVMIAFHWHADQDQDAVQLIIALPAWLIGDSLRTRREYRHGIAEQQRRREAESERRIRAEERLRISRDVHDLISHTLSMVAVRSGVARLLIDENPAEVRQALSTIETASRSALTELRAVLSRIREPAQSDEPLEPGLDAIPALVDGLRHDGLVVELRVSGTPVTCPALLQTTIYRIVQESLTNVVKHAHTNRARVEMRWADTELTVSILDDGPDAEAAPDTGASGSGMGLAGIRERVSLFGGRFEAGPRVAGGFAVIVDVPIEASHHV</sequence>
<keyword evidence="10" id="KW-0472">Membrane</keyword>
<dbReference type="Gene3D" id="3.30.565.10">
    <property type="entry name" value="Histidine kinase-like ATPase, C-terminal domain"/>
    <property type="match status" value="1"/>
</dbReference>
<keyword evidence="7" id="KW-0067">ATP-binding</keyword>
<evidence type="ECO:0000256" key="2">
    <source>
        <dbReference type="ARBA" id="ARBA00012438"/>
    </source>
</evidence>
<dbReference type="SUPFAM" id="SSF55874">
    <property type="entry name" value="ATPase domain of HSP90 chaperone/DNA topoisomerase II/histidine kinase"/>
    <property type="match status" value="1"/>
</dbReference>
<evidence type="ECO:0000256" key="3">
    <source>
        <dbReference type="ARBA" id="ARBA00022553"/>
    </source>
</evidence>
<feature type="transmembrane region" description="Helical" evidence="10">
    <location>
        <begin position="51"/>
        <end position="84"/>
    </location>
</feature>
<evidence type="ECO:0000313" key="13">
    <source>
        <dbReference type="Proteomes" id="UP000254869"/>
    </source>
</evidence>
<evidence type="ECO:0000259" key="11">
    <source>
        <dbReference type="SMART" id="SM00387"/>
    </source>
</evidence>
<comment type="caution">
    <text evidence="12">The sequence shown here is derived from an EMBL/GenBank/DDBJ whole genome shotgun (WGS) entry which is preliminary data.</text>
</comment>
<comment type="catalytic activity">
    <reaction evidence="1">
        <text>ATP + protein L-histidine = ADP + protein N-phospho-L-histidine.</text>
        <dbReference type="EC" id="2.7.13.3"/>
    </reaction>
</comment>
<dbReference type="InterPro" id="IPR055558">
    <property type="entry name" value="DUF7134"/>
</dbReference>
<evidence type="ECO:0000256" key="8">
    <source>
        <dbReference type="ARBA" id="ARBA00023012"/>
    </source>
</evidence>
<dbReference type="EC" id="2.7.13.3" evidence="2"/>
<evidence type="ECO:0000256" key="9">
    <source>
        <dbReference type="SAM" id="MobiDB-lite"/>
    </source>
</evidence>
<dbReference type="EMBL" id="QQBC01000015">
    <property type="protein sequence ID" value="RDI60555.1"/>
    <property type="molecule type" value="Genomic_DNA"/>
</dbReference>
<proteinExistence type="predicted"/>
<dbReference type="GO" id="GO:0016020">
    <property type="term" value="C:membrane"/>
    <property type="evidence" value="ECO:0007669"/>
    <property type="project" value="InterPro"/>
</dbReference>
<dbReference type="Pfam" id="PF07730">
    <property type="entry name" value="HisKA_3"/>
    <property type="match status" value="1"/>
</dbReference>
<evidence type="ECO:0000256" key="1">
    <source>
        <dbReference type="ARBA" id="ARBA00000085"/>
    </source>
</evidence>
<evidence type="ECO:0000256" key="4">
    <source>
        <dbReference type="ARBA" id="ARBA00022679"/>
    </source>
</evidence>
<dbReference type="GO" id="GO:0000155">
    <property type="term" value="F:phosphorelay sensor kinase activity"/>
    <property type="evidence" value="ECO:0007669"/>
    <property type="project" value="InterPro"/>
</dbReference>
<name>A0A370HQI3_9NOCA</name>
<dbReference type="GO" id="GO:0046983">
    <property type="term" value="F:protein dimerization activity"/>
    <property type="evidence" value="ECO:0007669"/>
    <property type="project" value="InterPro"/>
</dbReference>
<keyword evidence="10" id="KW-1133">Transmembrane helix</keyword>
<reference evidence="12 13" key="1">
    <citation type="submission" date="2018-07" db="EMBL/GenBank/DDBJ databases">
        <title>Genomic Encyclopedia of Type Strains, Phase IV (KMG-IV): sequencing the most valuable type-strain genomes for metagenomic binning, comparative biology and taxonomic classification.</title>
        <authorList>
            <person name="Goeker M."/>
        </authorList>
    </citation>
    <scope>NUCLEOTIDE SEQUENCE [LARGE SCALE GENOMIC DNA]</scope>
    <source>
        <strain evidence="12 13">DSM 44290</strain>
    </source>
</reference>
<feature type="transmembrane region" description="Helical" evidence="10">
    <location>
        <begin position="150"/>
        <end position="168"/>
    </location>
</feature>
<dbReference type="Pfam" id="PF23539">
    <property type="entry name" value="DUF7134"/>
    <property type="match status" value="1"/>
</dbReference>
<evidence type="ECO:0000256" key="5">
    <source>
        <dbReference type="ARBA" id="ARBA00022741"/>
    </source>
</evidence>
<dbReference type="AlphaFoldDB" id="A0A370HQI3"/>
<keyword evidence="8" id="KW-0902">Two-component regulatory system</keyword>
<dbReference type="GO" id="GO:0005524">
    <property type="term" value="F:ATP binding"/>
    <property type="evidence" value="ECO:0007669"/>
    <property type="project" value="UniProtKB-KW"/>
</dbReference>
<dbReference type="Proteomes" id="UP000254869">
    <property type="component" value="Unassembled WGS sequence"/>
</dbReference>
<evidence type="ECO:0000256" key="7">
    <source>
        <dbReference type="ARBA" id="ARBA00022840"/>
    </source>
</evidence>
<dbReference type="PANTHER" id="PTHR24421">
    <property type="entry name" value="NITRATE/NITRITE SENSOR PROTEIN NARX-RELATED"/>
    <property type="match status" value="1"/>
</dbReference>
<feature type="region of interest" description="Disordered" evidence="9">
    <location>
        <begin position="368"/>
        <end position="387"/>
    </location>
</feature>
<dbReference type="InterPro" id="IPR003594">
    <property type="entry name" value="HATPase_dom"/>
</dbReference>
<feature type="transmembrane region" description="Helical" evidence="10">
    <location>
        <begin position="96"/>
        <end position="115"/>
    </location>
</feature>
<dbReference type="Pfam" id="PF02518">
    <property type="entry name" value="HATPase_c"/>
    <property type="match status" value="1"/>
</dbReference>
<dbReference type="PANTHER" id="PTHR24421:SF10">
    <property type="entry name" value="NITRATE_NITRITE SENSOR PROTEIN NARQ"/>
    <property type="match status" value="1"/>
</dbReference>
<dbReference type="InterPro" id="IPR011712">
    <property type="entry name" value="Sig_transdc_His_kin_sub3_dim/P"/>
</dbReference>
<evidence type="ECO:0000256" key="10">
    <source>
        <dbReference type="SAM" id="Phobius"/>
    </source>
</evidence>
<feature type="domain" description="Histidine kinase/HSP90-like ATPase" evidence="11">
    <location>
        <begin position="326"/>
        <end position="422"/>
    </location>
</feature>
<dbReference type="STRING" id="1210086.GCA_001613105_04494"/>
<keyword evidence="5" id="KW-0547">Nucleotide-binding</keyword>
<dbReference type="InterPro" id="IPR036890">
    <property type="entry name" value="HATPase_C_sf"/>
</dbReference>
<dbReference type="CDD" id="cd16917">
    <property type="entry name" value="HATPase_UhpB-NarQ-NarX-like"/>
    <property type="match status" value="1"/>
</dbReference>